<reference evidence="3 4" key="1">
    <citation type="journal article" date="2014" name="Nature">
        <title>An environmental bacterial taxon with a large and distinct metabolic repertoire.</title>
        <authorList>
            <person name="Wilson M.C."/>
            <person name="Mori T."/>
            <person name="Ruckert C."/>
            <person name="Uria A.R."/>
            <person name="Helf M.J."/>
            <person name="Takada K."/>
            <person name="Gernert C."/>
            <person name="Steffens U.A."/>
            <person name="Heycke N."/>
            <person name="Schmitt S."/>
            <person name="Rinke C."/>
            <person name="Helfrich E.J."/>
            <person name="Brachmann A.O."/>
            <person name="Gurgui C."/>
            <person name="Wakimoto T."/>
            <person name="Kracht M."/>
            <person name="Crusemann M."/>
            <person name="Hentschel U."/>
            <person name="Abe I."/>
            <person name="Matsunaga S."/>
            <person name="Kalinowski J."/>
            <person name="Takeyama H."/>
            <person name="Piel J."/>
        </authorList>
    </citation>
    <scope>NUCLEOTIDE SEQUENCE [LARGE SCALE GENOMIC DNA]</scope>
    <source>
        <strain evidence="4">TSY1</strain>
    </source>
</reference>
<evidence type="ECO:0008006" key="5">
    <source>
        <dbReference type="Google" id="ProtNLM"/>
    </source>
</evidence>
<dbReference type="Pfam" id="PF02515">
    <property type="entry name" value="CoA_transf_3"/>
    <property type="match status" value="1"/>
</dbReference>
<dbReference type="InterPro" id="IPR050483">
    <property type="entry name" value="CoA-transferase_III_domain"/>
</dbReference>
<feature type="coiled-coil region" evidence="2">
    <location>
        <begin position="11"/>
        <end position="45"/>
    </location>
</feature>
<evidence type="ECO:0000256" key="1">
    <source>
        <dbReference type="ARBA" id="ARBA00022679"/>
    </source>
</evidence>
<dbReference type="PATRIC" id="fig|1429438.4.peg.5338"/>
<dbReference type="PANTHER" id="PTHR48207">
    <property type="entry name" value="SUCCINATE--HYDROXYMETHYLGLUTARATE COA-TRANSFERASE"/>
    <property type="match status" value="1"/>
</dbReference>
<accession>W4LEF8</accession>
<sequence length="279" mass="30674">MVRRLAVRSISKEHRILEASLQQRIRELEAQQAALQRELTELYRQAGEATRPPLAGVRILDLSWAVFGPLSTQMLSDMGAEVIKVERVDGGDLGRQTYSSYFTNRNKQSLAVDVRKPEGREIVLKLAETSHVFLQSFRPGVVERLGVDYAAVSQRNPQIVYCSLSGFGQDGPYRHRRAADLIIQGMSGVMSLIGHEGTPPTSAGFLVCDVTGALHNAIAMLLGYIVQQQRGIGQHIELSLFDSAITLQVSLHLVFEQSGRAAATRGRGALAPFANVRRV</sequence>
<dbReference type="GO" id="GO:0008410">
    <property type="term" value="F:CoA-transferase activity"/>
    <property type="evidence" value="ECO:0007669"/>
    <property type="project" value="TreeGrafter"/>
</dbReference>
<evidence type="ECO:0000256" key="2">
    <source>
        <dbReference type="SAM" id="Coils"/>
    </source>
</evidence>
<dbReference type="PANTHER" id="PTHR48207:SF4">
    <property type="entry name" value="BLL6097 PROTEIN"/>
    <property type="match status" value="1"/>
</dbReference>
<protein>
    <recommendedName>
        <fullName evidence="5">CoA transferase</fullName>
    </recommendedName>
</protein>
<organism evidence="3 4">
    <name type="scientific">Entotheonella factor</name>
    <dbReference type="NCBI Taxonomy" id="1429438"/>
    <lineage>
        <taxon>Bacteria</taxon>
        <taxon>Pseudomonadati</taxon>
        <taxon>Nitrospinota/Tectimicrobiota group</taxon>
        <taxon>Candidatus Tectimicrobiota</taxon>
        <taxon>Candidatus Entotheonellia</taxon>
        <taxon>Candidatus Entotheonellales</taxon>
        <taxon>Candidatus Entotheonellaceae</taxon>
        <taxon>Candidatus Entotheonella</taxon>
    </lineage>
</organism>
<keyword evidence="1" id="KW-0808">Transferase</keyword>
<evidence type="ECO:0000313" key="4">
    <source>
        <dbReference type="Proteomes" id="UP000019141"/>
    </source>
</evidence>
<dbReference type="InterPro" id="IPR003673">
    <property type="entry name" value="CoA-Trfase_fam_III"/>
</dbReference>
<gene>
    <name evidence="3" type="ORF">ETSY1_28010</name>
</gene>
<keyword evidence="2" id="KW-0175">Coiled coil</keyword>
<keyword evidence="4" id="KW-1185">Reference proteome</keyword>
<dbReference type="InterPro" id="IPR023606">
    <property type="entry name" value="CoA-Trfase_III_dom_1_sf"/>
</dbReference>
<dbReference type="SUPFAM" id="SSF89796">
    <property type="entry name" value="CoA-transferase family III (CaiB/BaiF)"/>
    <property type="match status" value="1"/>
</dbReference>
<dbReference type="HOGENOM" id="CLU_033975_4_0_7"/>
<name>W4LEF8_ENTF1</name>
<proteinExistence type="predicted"/>
<dbReference type="EMBL" id="AZHW01000834">
    <property type="protein sequence ID" value="ETW96090.1"/>
    <property type="molecule type" value="Genomic_DNA"/>
</dbReference>
<evidence type="ECO:0000313" key="3">
    <source>
        <dbReference type="EMBL" id="ETW96090.1"/>
    </source>
</evidence>
<dbReference type="AlphaFoldDB" id="W4LEF8"/>
<comment type="caution">
    <text evidence="3">The sequence shown here is derived from an EMBL/GenBank/DDBJ whole genome shotgun (WGS) entry which is preliminary data.</text>
</comment>
<dbReference type="Proteomes" id="UP000019141">
    <property type="component" value="Unassembled WGS sequence"/>
</dbReference>
<dbReference type="Gene3D" id="3.40.50.10540">
    <property type="entry name" value="Crotonobetainyl-coa:carnitine coa-transferase, domain 1"/>
    <property type="match status" value="1"/>
</dbReference>